<dbReference type="UniPathway" id="UPA00334">
    <property type="reaction ID" value="UER00726"/>
</dbReference>
<evidence type="ECO:0000256" key="4">
    <source>
        <dbReference type="ARBA" id="ARBA00022576"/>
    </source>
</evidence>
<feature type="domain" description="Aminotransferase class I/classII large" evidence="11">
    <location>
        <begin position="32"/>
        <end position="409"/>
    </location>
</feature>
<name>X2BBW9_CAPTE</name>
<reference evidence="12" key="3">
    <citation type="submission" date="2015-06" db="UniProtKB">
        <authorList>
            <consortium name="EnsemblMetazoa"/>
        </authorList>
    </citation>
    <scope>IDENTIFICATION</scope>
</reference>
<sequence length="421" mass="47877">MLSNKHKMAKRLEGTDKNVWVEFSQMTLEHKALNLGQGFPDFFPPDHVRRALVETANSTNQMLYQYTRSYGHPRLVKALSDTFSPMYDRQINQNTEAVVTIGAYGALFGAVQGLVNPEDEVIIIEPYFDCYEPMVKVAGGTPVFIPLRSTKNSSPLSSADWKLDPVELESKFNEKTKAIFLNNPNNPVGKVYSMEELNMVADLCKKYDVLVFADEVYEWLIYHPNQHIKIATLPDMWERTLTIGSAGKTFSVTGWKLGWALGPENLIHALQCVHQNCAYTCPTPTQEAVARAFEYELSLMGKPECYYNSLPAQLNPKRDRTAKFISEVGMVPIIPEGGYFMVADFSQIDVDLGSEDDESKDYRFVKWLMREKKLAGIPTSAFYSQQNKHLAENLIRFCFSKEDSTLEKAEEIIKKWKESPN</sequence>
<proteinExistence type="inferred from homology"/>
<dbReference type="GO" id="GO:0097053">
    <property type="term" value="P:L-kynurenine catabolic process"/>
    <property type="evidence" value="ECO:0007669"/>
    <property type="project" value="UniProtKB-UniPathway"/>
</dbReference>
<dbReference type="InterPro" id="IPR051326">
    <property type="entry name" value="Kynurenine-oxoglutarate_AT"/>
</dbReference>
<dbReference type="PANTHER" id="PTHR43807">
    <property type="entry name" value="FI04487P"/>
    <property type="match status" value="1"/>
</dbReference>
<protein>
    <recommendedName>
        <fullName evidence="11">Aminotransferase class I/classII large domain-containing protein</fullName>
    </recommendedName>
</protein>
<dbReference type="CDD" id="cd00609">
    <property type="entry name" value="AAT_like"/>
    <property type="match status" value="1"/>
</dbReference>
<comment type="similarity">
    <text evidence="2">Belongs to the class-I pyridoxal-phosphate-dependent aminotransferase family.</text>
</comment>
<evidence type="ECO:0000256" key="5">
    <source>
        <dbReference type="ARBA" id="ARBA00022679"/>
    </source>
</evidence>
<dbReference type="PANTHER" id="PTHR43807:SF20">
    <property type="entry name" value="FI04487P"/>
    <property type="match status" value="1"/>
</dbReference>
<comment type="pathway">
    <text evidence="9">Amino-acid degradation; L-kynurenine degradation; kynurenate from L-kynurenine: step 1/2.</text>
</comment>
<evidence type="ECO:0000313" key="12">
    <source>
        <dbReference type="EnsemblMetazoa" id="CapteP93247"/>
    </source>
</evidence>
<dbReference type="HOGENOM" id="CLU_017584_4_0_1"/>
<dbReference type="GO" id="GO:0016212">
    <property type="term" value="F:kynurenine-oxoglutarate transaminase activity"/>
    <property type="evidence" value="ECO:0007669"/>
    <property type="project" value="TreeGrafter"/>
</dbReference>
<dbReference type="GO" id="GO:0030170">
    <property type="term" value="F:pyridoxal phosphate binding"/>
    <property type="evidence" value="ECO:0007669"/>
    <property type="project" value="InterPro"/>
</dbReference>
<evidence type="ECO:0000256" key="8">
    <source>
        <dbReference type="ARBA" id="ARBA00023239"/>
    </source>
</evidence>
<evidence type="ECO:0000313" key="13">
    <source>
        <dbReference type="Proteomes" id="UP000014760"/>
    </source>
</evidence>
<evidence type="ECO:0000256" key="7">
    <source>
        <dbReference type="ARBA" id="ARBA00022990"/>
    </source>
</evidence>
<dbReference type="GO" id="GO:0047804">
    <property type="term" value="F:cysteine-S-conjugate beta-lyase activity"/>
    <property type="evidence" value="ECO:0007669"/>
    <property type="project" value="UniProtKB-EC"/>
</dbReference>
<keyword evidence="7" id="KW-0007">Acetylation</keyword>
<dbReference type="AlphaFoldDB" id="X2BBW9"/>
<dbReference type="OrthoDB" id="2414662at2759"/>
<keyword evidence="4" id="KW-0032">Aminotransferase</keyword>
<dbReference type="Proteomes" id="UP000014760">
    <property type="component" value="Unassembled WGS sequence"/>
</dbReference>
<dbReference type="EMBL" id="AMQN01000136">
    <property type="status" value="NOT_ANNOTATED_CDS"/>
    <property type="molecule type" value="Genomic_DNA"/>
</dbReference>
<dbReference type="FunFam" id="3.90.1150.10:FF:000021">
    <property type="entry name" value="Kynurenine--oxoglutarate transaminase 3"/>
    <property type="match status" value="1"/>
</dbReference>
<comment type="cofactor">
    <cofactor evidence="1">
        <name>pyridoxal 5'-phosphate</name>
        <dbReference type="ChEBI" id="CHEBI:597326"/>
    </cofactor>
</comment>
<dbReference type="InterPro" id="IPR015421">
    <property type="entry name" value="PyrdxlP-dep_Trfase_major"/>
</dbReference>
<reference evidence="13" key="1">
    <citation type="submission" date="2012-12" db="EMBL/GenBank/DDBJ databases">
        <authorList>
            <person name="Hellsten U."/>
            <person name="Grimwood J."/>
            <person name="Chapman J.A."/>
            <person name="Shapiro H."/>
            <person name="Aerts A."/>
            <person name="Otillar R.P."/>
            <person name="Terry A.Y."/>
            <person name="Boore J.L."/>
            <person name="Simakov O."/>
            <person name="Marletaz F."/>
            <person name="Cho S.-J."/>
            <person name="Edsinger-Gonzales E."/>
            <person name="Havlak P."/>
            <person name="Kuo D.-H."/>
            <person name="Larsson T."/>
            <person name="Lv J."/>
            <person name="Arendt D."/>
            <person name="Savage R."/>
            <person name="Osoegawa K."/>
            <person name="de Jong P."/>
            <person name="Lindberg D.R."/>
            <person name="Seaver E.C."/>
            <person name="Weisblat D.A."/>
            <person name="Putnam N.H."/>
            <person name="Grigoriev I.V."/>
            <person name="Rokhsar D.S."/>
        </authorList>
    </citation>
    <scope>NUCLEOTIDE SEQUENCE</scope>
    <source>
        <strain evidence="13">I ESC-2004</strain>
    </source>
</reference>
<dbReference type="OMA" id="PRDFKLC"/>
<reference evidence="13" key="2">
    <citation type="journal article" date="2013" name="Nature">
        <title>Insights into bilaterian evolution from three spiralian genomes.</title>
        <authorList>
            <person name="Simakov O."/>
            <person name="Marletaz F."/>
            <person name="Cho S.J."/>
            <person name="Edsinger-Gonzales E."/>
            <person name="Havlak P."/>
            <person name="Hellsten U."/>
            <person name="Kuo D.H."/>
            <person name="Larsson T."/>
            <person name="Lv J."/>
            <person name="Arendt D."/>
            <person name="Savage R."/>
            <person name="Osoegawa K."/>
            <person name="de Jong P."/>
            <person name="Grimwood J."/>
            <person name="Chapman J.A."/>
            <person name="Shapiro H."/>
            <person name="Aerts A."/>
            <person name="Otillar R.P."/>
            <person name="Terry A.Y."/>
            <person name="Boore J.L."/>
            <person name="Grigoriev I.V."/>
            <person name="Lindberg D.R."/>
            <person name="Seaver E.C."/>
            <person name="Weisblat D.A."/>
            <person name="Putnam N.H."/>
            <person name="Rokhsar D.S."/>
        </authorList>
    </citation>
    <scope>NUCLEOTIDE SEQUENCE</scope>
    <source>
        <strain evidence="13">I ESC-2004</strain>
    </source>
</reference>
<keyword evidence="5" id="KW-0808">Transferase</keyword>
<comment type="subunit">
    <text evidence="3">Homodimer.</text>
</comment>
<keyword evidence="13" id="KW-1185">Reference proteome</keyword>
<dbReference type="Gene3D" id="3.90.1150.10">
    <property type="entry name" value="Aspartate Aminotransferase, domain 1"/>
    <property type="match status" value="1"/>
</dbReference>
<dbReference type="EnsemblMetazoa" id="CapteT93247">
    <property type="protein sequence ID" value="CapteP93247"/>
    <property type="gene ID" value="CapteG93247"/>
</dbReference>
<evidence type="ECO:0000256" key="2">
    <source>
        <dbReference type="ARBA" id="ARBA00007441"/>
    </source>
</evidence>
<dbReference type="InterPro" id="IPR004839">
    <property type="entry name" value="Aminotransferase_I/II_large"/>
</dbReference>
<dbReference type="InterPro" id="IPR015422">
    <property type="entry name" value="PyrdxlP-dep_Trfase_small"/>
</dbReference>
<evidence type="ECO:0000259" key="11">
    <source>
        <dbReference type="Pfam" id="PF00155"/>
    </source>
</evidence>
<keyword evidence="6" id="KW-0663">Pyridoxal phosphate</keyword>
<evidence type="ECO:0000256" key="1">
    <source>
        <dbReference type="ARBA" id="ARBA00001933"/>
    </source>
</evidence>
<comment type="catalytic activity">
    <reaction evidence="10">
        <text>an S-substituted L-cysteine + H2O = a thiol + pyruvate + NH4(+)</text>
        <dbReference type="Rhea" id="RHEA:18121"/>
        <dbReference type="ChEBI" id="CHEBI:15361"/>
        <dbReference type="ChEBI" id="CHEBI:15377"/>
        <dbReference type="ChEBI" id="CHEBI:28938"/>
        <dbReference type="ChEBI" id="CHEBI:29256"/>
        <dbReference type="ChEBI" id="CHEBI:58717"/>
        <dbReference type="EC" id="4.4.1.13"/>
    </reaction>
    <physiologicalReaction direction="left-to-right" evidence="10">
        <dbReference type="Rhea" id="RHEA:18122"/>
    </physiologicalReaction>
</comment>
<dbReference type="FunFam" id="3.40.640.10:FF:000024">
    <property type="entry name" value="Kynurenine--oxoglutarate transaminase 3"/>
    <property type="match status" value="1"/>
</dbReference>
<dbReference type="Pfam" id="PF00155">
    <property type="entry name" value="Aminotran_1_2"/>
    <property type="match status" value="1"/>
</dbReference>
<evidence type="ECO:0000256" key="9">
    <source>
        <dbReference type="ARBA" id="ARBA00024016"/>
    </source>
</evidence>
<evidence type="ECO:0000256" key="6">
    <source>
        <dbReference type="ARBA" id="ARBA00022898"/>
    </source>
</evidence>
<dbReference type="InterPro" id="IPR015424">
    <property type="entry name" value="PyrdxlP-dep_Trfase"/>
</dbReference>
<dbReference type="SUPFAM" id="SSF53383">
    <property type="entry name" value="PLP-dependent transferases"/>
    <property type="match status" value="1"/>
</dbReference>
<dbReference type="FunFam" id="3.90.1150.10:FF:000275">
    <property type="entry name" value="kynurenine--oxoglutarate transaminase 1"/>
    <property type="match status" value="1"/>
</dbReference>
<accession>X2BBW9</accession>
<keyword evidence="8" id="KW-0456">Lyase</keyword>
<evidence type="ECO:0000256" key="10">
    <source>
        <dbReference type="ARBA" id="ARBA00049325"/>
    </source>
</evidence>
<dbReference type="Gene3D" id="3.40.640.10">
    <property type="entry name" value="Type I PLP-dependent aspartate aminotransferase-like (Major domain)"/>
    <property type="match status" value="1"/>
</dbReference>
<organism evidence="12 13">
    <name type="scientific">Capitella teleta</name>
    <name type="common">Polychaete worm</name>
    <dbReference type="NCBI Taxonomy" id="283909"/>
    <lineage>
        <taxon>Eukaryota</taxon>
        <taxon>Metazoa</taxon>
        <taxon>Spiralia</taxon>
        <taxon>Lophotrochozoa</taxon>
        <taxon>Annelida</taxon>
        <taxon>Polychaeta</taxon>
        <taxon>Sedentaria</taxon>
        <taxon>Scolecida</taxon>
        <taxon>Capitellidae</taxon>
        <taxon>Capitella</taxon>
    </lineage>
</organism>
<dbReference type="GO" id="GO:0005739">
    <property type="term" value="C:mitochondrion"/>
    <property type="evidence" value="ECO:0007669"/>
    <property type="project" value="TreeGrafter"/>
</dbReference>
<evidence type="ECO:0000256" key="3">
    <source>
        <dbReference type="ARBA" id="ARBA00011738"/>
    </source>
</evidence>